<keyword evidence="2" id="KW-0732">Signal</keyword>
<dbReference type="PANTHER" id="PTHR31303">
    <property type="entry name" value="CTP-DEPENDENT DIACYLGLYCEROL KINASE 1"/>
    <property type="match status" value="1"/>
</dbReference>
<evidence type="ECO:0000256" key="2">
    <source>
        <dbReference type="SAM" id="SignalP"/>
    </source>
</evidence>
<dbReference type="EMBL" id="CAKOGP040001881">
    <property type="protein sequence ID" value="CAJ1955167.1"/>
    <property type="molecule type" value="Genomic_DNA"/>
</dbReference>
<dbReference type="PANTHER" id="PTHR31303:SF1">
    <property type="entry name" value="CTP-DEPENDENT DIACYLGLYCEROL KINASE 1"/>
    <property type="match status" value="1"/>
</dbReference>
<evidence type="ECO:0000313" key="4">
    <source>
        <dbReference type="Proteomes" id="UP001295423"/>
    </source>
</evidence>
<gene>
    <name evidence="3" type="ORF">CYCCA115_LOCUS15617</name>
</gene>
<dbReference type="InterPro" id="IPR037997">
    <property type="entry name" value="Dgk1-like"/>
</dbReference>
<proteinExistence type="predicted"/>
<organism evidence="3 4">
    <name type="scientific">Cylindrotheca closterium</name>
    <dbReference type="NCBI Taxonomy" id="2856"/>
    <lineage>
        <taxon>Eukaryota</taxon>
        <taxon>Sar</taxon>
        <taxon>Stramenopiles</taxon>
        <taxon>Ochrophyta</taxon>
        <taxon>Bacillariophyta</taxon>
        <taxon>Bacillariophyceae</taxon>
        <taxon>Bacillariophycidae</taxon>
        <taxon>Bacillariales</taxon>
        <taxon>Bacillariaceae</taxon>
        <taxon>Cylindrotheca</taxon>
    </lineage>
</organism>
<dbReference type="AlphaFoldDB" id="A0AAD2FX16"/>
<evidence type="ECO:0000313" key="3">
    <source>
        <dbReference type="EMBL" id="CAJ1955167.1"/>
    </source>
</evidence>
<protein>
    <recommendedName>
        <fullName evidence="5">Phosphatidate cytidylyltransferase</fullName>
    </recommendedName>
</protein>
<evidence type="ECO:0000256" key="1">
    <source>
        <dbReference type="SAM" id="MobiDB-lite"/>
    </source>
</evidence>
<keyword evidence="4" id="KW-1185">Reference proteome</keyword>
<reference evidence="3" key="1">
    <citation type="submission" date="2023-08" db="EMBL/GenBank/DDBJ databases">
        <authorList>
            <person name="Audoor S."/>
            <person name="Bilcke G."/>
        </authorList>
    </citation>
    <scope>NUCLEOTIDE SEQUENCE</scope>
</reference>
<comment type="caution">
    <text evidence="3">The sequence shown here is derived from an EMBL/GenBank/DDBJ whole genome shotgun (WGS) entry which is preliminary data.</text>
</comment>
<dbReference type="GO" id="GO:0004143">
    <property type="term" value="F:ATP-dependent diacylglycerol kinase activity"/>
    <property type="evidence" value="ECO:0007669"/>
    <property type="project" value="InterPro"/>
</dbReference>
<feature type="region of interest" description="Disordered" evidence="1">
    <location>
        <begin position="133"/>
        <end position="153"/>
    </location>
</feature>
<accession>A0AAD2FX16</accession>
<name>A0AAD2FX16_9STRA</name>
<feature type="compositionally biased region" description="Basic residues" evidence="1">
    <location>
        <begin position="139"/>
        <end position="153"/>
    </location>
</feature>
<dbReference type="GO" id="GO:0006654">
    <property type="term" value="P:phosphatidic acid biosynthetic process"/>
    <property type="evidence" value="ECO:0007669"/>
    <property type="project" value="TreeGrafter"/>
</dbReference>
<dbReference type="Proteomes" id="UP001295423">
    <property type="component" value="Unassembled WGS sequence"/>
</dbReference>
<sequence>MQPPYLKCAILLVLLLQTSVESRTWHRRPFGHPSIQPRQSSLEYLRVRGGDEIPKVPDDVSPRIIHPVSRGGSTKAEKYPGGVTVYTTVGGTSATTPEPKTDIDTGIAKTSASDIVVKTIDTEIAETEITPERKQLTKKEKKKQQKRHKQIAKKLKNRNATNLRRKVLHACFGFFFAGLNHFIPKAKFVPGMAALTTSCLTMELLRYRKGFGWMNEVLHMILGSSLRKHEMDGKFTGSFYYFLGVTVTAALYPTSCATLGICQLAIADPTASYFGRQTRHVYWSRIENGLGGFGRNKGILGFLGGGIACVPMNYRLLSLARFGHSVTRTNLLAASLALGLAGAFADLAVPTPTLTLPKRIRGVSVPPFHVDDNLVVPVFAGYACKKIFEAFQWSVDLDLAKFLVI</sequence>
<feature type="signal peptide" evidence="2">
    <location>
        <begin position="1"/>
        <end position="22"/>
    </location>
</feature>
<evidence type="ECO:0008006" key="5">
    <source>
        <dbReference type="Google" id="ProtNLM"/>
    </source>
</evidence>
<dbReference type="GO" id="GO:0005789">
    <property type="term" value="C:endoplasmic reticulum membrane"/>
    <property type="evidence" value="ECO:0007669"/>
    <property type="project" value="TreeGrafter"/>
</dbReference>
<feature type="chain" id="PRO_5042176698" description="Phosphatidate cytidylyltransferase" evidence="2">
    <location>
        <begin position="23"/>
        <end position="405"/>
    </location>
</feature>